<accession>A0ABP0KKA7</accession>
<keyword evidence="1" id="KW-0479">Metal-binding</keyword>
<dbReference type="InterPro" id="IPR018247">
    <property type="entry name" value="EF_Hand_1_Ca_BS"/>
</dbReference>
<dbReference type="PROSITE" id="PS50222">
    <property type="entry name" value="EF_HAND_2"/>
    <property type="match status" value="4"/>
</dbReference>
<evidence type="ECO:0000313" key="5">
    <source>
        <dbReference type="EMBL" id="CAK9027251.1"/>
    </source>
</evidence>
<keyword evidence="3" id="KW-0106">Calcium</keyword>
<evidence type="ECO:0000259" key="4">
    <source>
        <dbReference type="PROSITE" id="PS50222"/>
    </source>
</evidence>
<dbReference type="InterPro" id="IPR002048">
    <property type="entry name" value="EF_hand_dom"/>
</dbReference>
<feature type="domain" description="EF-hand" evidence="4">
    <location>
        <begin position="173"/>
        <end position="208"/>
    </location>
</feature>
<keyword evidence="5" id="KW-0808">Transferase</keyword>
<keyword evidence="2" id="KW-0677">Repeat</keyword>
<dbReference type="Proteomes" id="UP001642464">
    <property type="component" value="Unassembled WGS sequence"/>
</dbReference>
<feature type="domain" description="EF-hand" evidence="4">
    <location>
        <begin position="104"/>
        <end position="134"/>
    </location>
</feature>
<dbReference type="SUPFAM" id="SSF47473">
    <property type="entry name" value="EF-hand"/>
    <property type="match status" value="1"/>
</dbReference>
<keyword evidence="6" id="KW-1185">Reference proteome</keyword>
<dbReference type="CDD" id="cd00051">
    <property type="entry name" value="EFh"/>
    <property type="match status" value="2"/>
</dbReference>
<dbReference type="Gene3D" id="1.10.238.10">
    <property type="entry name" value="EF-hand"/>
    <property type="match status" value="2"/>
</dbReference>
<evidence type="ECO:0000256" key="3">
    <source>
        <dbReference type="ARBA" id="ARBA00022837"/>
    </source>
</evidence>
<protein>
    <submittedName>
        <fullName evidence="5">Calcium-dependent protein kinase 2 (PfCDPK2)</fullName>
    </submittedName>
</protein>
<proteinExistence type="predicted"/>
<dbReference type="InterPro" id="IPR011992">
    <property type="entry name" value="EF-hand-dom_pair"/>
</dbReference>
<feature type="domain" description="EF-hand" evidence="4">
    <location>
        <begin position="135"/>
        <end position="170"/>
    </location>
</feature>
<dbReference type="PROSITE" id="PS00018">
    <property type="entry name" value="EF_HAND_1"/>
    <property type="match status" value="4"/>
</dbReference>
<dbReference type="SMART" id="SM00054">
    <property type="entry name" value="EFh"/>
    <property type="match status" value="4"/>
</dbReference>
<reference evidence="5 6" key="1">
    <citation type="submission" date="2024-02" db="EMBL/GenBank/DDBJ databases">
        <authorList>
            <person name="Chen Y."/>
            <person name="Shah S."/>
            <person name="Dougan E. K."/>
            <person name="Thang M."/>
            <person name="Chan C."/>
        </authorList>
    </citation>
    <scope>NUCLEOTIDE SEQUENCE [LARGE SCALE GENOMIC DNA]</scope>
</reference>
<comment type="caution">
    <text evidence="5">The sequence shown here is derived from an EMBL/GenBank/DDBJ whole genome shotgun (WGS) entry which is preliminary data.</text>
</comment>
<dbReference type="EMBL" id="CAXAMM010011869">
    <property type="protein sequence ID" value="CAK9027251.1"/>
    <property type="molecule type" value="Genomic_DNA"/>
</dbReference>
<dbReference type="PANTHER" id="PTHR45942">
    <property type="entry name" value="PROTEIN PHOSPATASE 3 REGULATORY SUBUNIT B ALPHA ISOFORM TYPE 1"/>
    <property type="match status" value="1"/>
</dbReference>
<evidence type="ECO:0000256" key="2">
    <source>
        <dbReference type="ARBA" id="ARBA00022737"/>
    </source>
</evidence>
<name>A0ABP0KKA7_9DINO</name>
<dbReference type="GO" id="GO:0016301">
    <property type="term" value="F:kinase activity"/>
    <property type="evidence" value="ECO:0007669"/>
    <property type="project" value="UniProtKB-KW"/>
</dbReference>
<evidence type="ECO:0000313" key="6">
    <source>
        <dbReference type="Proteomes" id="UP001642464"/>
    </source>
</evidence>
<feature type="domain" description="EF-hand" evidence="4">
    <location>
        <begin position="64"/>
        <end position="99"/>
    </location>
</feature>
<dbReference type="Pfam" id="PF13499">
    <property type="entry name" value="EF-hand_7"/>
    <property type="match status" value="2"/>
</dbReference>
<gene>
    <name evidence="5" type="ORF">SCF082_LOCUS17833</name>
</gene>
<organism evidence="5 6">
    <name type="scientific">Durusdinium trenchii</name>
    <dbReference type="NCBI Taxonomy" id="1381693"/>
    <lineage>
        <taxon>Eukaryota</taxon>
        <taxon>Sar</taxon>
        <taxon>Alveolata</taxon>
        <taxon>Dinophyceae</taxon>
        <taxon>Suessiales</taxon>
        <taxon>Symbiodiniaceae</taxon>
        <taxon>Durusdinium</taxon>
    </lineage>
</organism>
<keyword evidence="5" id="KW-0418">Kinase</keyword>
<evidence type="ECO:0000256" key="1">
    <source>
        <dbReference type="ARBA" id="ARBA00022723"/>
    </source>
</evidence>
<sequence>MLTFDPTIRPSAELVLMSPWLKFKGTPKSTPLSRDFVVRLSGFRAFSKLKKVALTALAQQLPDEKIDSLQKTFRALDQNGDGTLSVEEVREAIVQEGLKPPKALEDILQAIDCNGSGSLDYTEFLAAMLDQKVYMQRDVCWAAFRIFDLDGDGKITREELAKVLNGDSVQELFGARKIEKMIEEVDKDGDGAVDFEEFCAMMSSKASEAPNKRQKVS</sequence>